<reference evidence="2 3" key="1">
    <citation type="journal article" date="2019" name="Environ. Microbiol.">
        <title>Species interactions and distinct microbial communities in high Arctic permafrost affected cryosols are associated with the CH4 and CO2 gas fluxes.</title>
        <authorList>
            <person name="Altshuler I."/>
            <person name="Hamel J."/>
            <person name="Turney S."/>
            <person name="Magnuson E."/>
            <person name="Levesque R."/>
            <person name="Greer C."/>
            <person name="Whyte L.G."/>
        </authorList>
    </citation>
    <scope>NUCLEOTIDE SEQUENCE [LARGE SCALE GENOMIC DNA]</scope>
    <source>
        <strain evidence="2 3">E3</strain>
    </source>
</reference>
<dbReference type="AlphaFoldDB" id="A0A502GV59"/>
<dbReference type="Proteomes" id="UP000317933">
    <property type="component" value="Unassembled WGS sequence"/>
</dbReference>
<feature type="region of interest" description="Disordered" evidence="1">
    <location>
        <begin position="1"/>
        <end position="20"/>
    </location>
</feature>
<protein>
    <submittedName>
        <fullName evidence="2">Uncharacterized protein</fullName>
    </submittedName>
</protein>
<gene>
    <name evidence="2" type="ORF">EAH78_31285</name>
</gene>
<accession>A0A502GV59</accession>
<evidence type="ECO:0000313" key="3">
    <source>
        <dbReference type="Proteomes" id="UP000317933"/>
    </source>
</evidence>
<evidence type="ECO:0000256" key="1">
    <source>
        <dbReference type="SAM" id="MobiDB-lite"/>
    </source>
</evidence>
<evidence type="ECO:0000313" key="2">
    <source>
        <dbReference type="EMBL" id="TPG65774.1"/>
    </source>
</evidence>
<sequence length="173" mass="18810">MFSVTAYRESQGIPAKPRPIQRTQRIPASHPVRPYKALLGLVPDQELANLADAPVATVKALRESFGLEPAAPLHESPKQTPIQDCPGPWIGYESLFGCMSAAKISRAVGVPFSVVEQRQAFLGVPPFQRVSRLARYEHLLGLVSNGVLAKLAGVSPSRVALFRKQKASERESS</sequence>
<organism evidence="2 3">
    <name type="scientific">Pseudomonas arsenicoxydans</name>
    <dbReference type="NCBI Taxonomy" id="702115"/>
    <lineage>
        <taxon>Bacteria</taxon>
        <taxon>Pseudomonadati</taxon>
        <taxon>Pseudomonadota</taxon>
        <taxon>Gammaproteobacteria</taxon>
        <taxon>Pseudomonadales</taxon>
        <taxon>Pseudomonadaceae</taxon>
        <taxon>Pseudomonas</taxon>
    </lineage>
</organism>
<proteinExistence type="predicted"/>
<comment type="caution">
    <text evidence="2">The sequence shown here is derived from an EMBL/GenBank/DDBJ whole genome shotgun (WGS) entry which is preliminary data.</text>
</comment>
<dbReference type="EMBL" id="RCZE01000024">
    <property type="protein sequence ID" value="TPG65774.1"/>
    <property type="molecule type" value="Genomic_DNA"/>
</dbReference>
<name>A0A502GV59_9PSED</name>